<dbReference type="eggNOG" id="COG1840">
    <property type="taxonomic scope" value="Bacteria"/>
</dbReference>
<dbReference type="HOGENOM" id="CLU_1154867_0_0_3"/>
<gene>
    <name evidence="3" type="ordered locus">AM1_2040</name>
</gene>
<dbReference type="KEGG" id="amr:AM1_2040"/>
<evidence type="ECO:0000313" key="4">
    <source>
        <dbReference type="Proteomes" id="UP000000268"/>
    </source>
</evidence>
<sequence>MKLVNPLYHPLAVLAGGIVLVGGVRIAKLNHFVMLPLAAGVATIGAGVIASESSLGAKPKPRSPSVAKELGNLRTQANKLAHKAQVLKTEAQNLLTQSSQMELLGTLQYACDRTTELPQKIEAMAERLHGDDSILSVQELQQQRVTVQKKLAQSSGATQQQLQQLDQSLQRNISLAQQGQDARQAQLLSLSQLIAESAGVLQAMQNQLRSANLAEASQSAELKSLSDELRDFQENLDVLVLT</sequence>
<dbReference type="Proteomes" id="UP000000268">
    <property type="component" value="Chromosome"/>
</dbReference>
<evidence type="ECO:0000256" key="1">
    <source>
        <dbReference type="SAM" id="Coils"/>
    </source>
</evidence>
<keyword evidence="2" id="KW-1133">Transmembrane helix</keyword>
<dbReference type="AlphaFoldDB" id="B0CFN6"/>
<dbReference type="STRING" id="329726.AM1_2040"/>
<organism evidence="3 4">
    <name type="scientific">Acaryochloris marina (strain MBIC 11017)</name>
    <dbReference type="NCBI Taxonomy" id="329726"/>
    <lineage>
        <taxon>Bacteria</taxon>
        <taxon>Bacillati</taxon>
        <taxon>Cyanobacteriota</taxon>
        <taxon>Cyanophyceae</taxon>
        <taxon>Acaryochloridales</taxon>
        <taxon>Acaryochloridaceae</taxon>
        <taxon>Acaryochloris</taxon>
    </lineage>
</organism>
<dbReference type="EMBL" id="CP000828">
    <property type="protein sequence ID" value="ABW27055.1"/>
    <property type="molecule type" value="Genomic_DNA"/>
</dbReference>
<evidence type="ECO:0000313" key="3">
    <source>
        <dbReference type="EMBL" id="ABW27055.1"/>
    </source>
</evidence>
<dbReference type="OrthoDB" id="483551at2"/>
<reference evidence="3 4" key="1">
    <citation type="journal article" date="2008" name="Proc. Natl. Acad. Sci. U.S.A.">
        <title>Niche adaptation and genome expansion in the chlorophyll d-producing cyanobacterium Acaryochloris marina.</title>
        <authorList>
            <person name="Swingley W.D."/>
            <person name="Chen M."/>
            <person name="Cheung P.C."/>
            <person name="Conrad A.L."/>
            <person name="Dejesa L.C."/>
            <person name="Hao J."/>
            <person name="Honchak B.M."/>
            <person name="Karbach L.E."/>
            <person name="Kurdoglu A."/>
            <person name="Lahiri S."/>
            <person name="Mastrian S.D."/>
            <person name="Miyashita H."/>
            <person name="Page L."/>
            <person name="Ramakrishna P."/>
            <person name="Satoh S."/>
            <person name="Sattley W.M."/>
            <person name="Shimada Y."/>
            <person name="Taylor H.L."/>
            <person name="Tomo T."/>
            <person name="Tsuchiya T."/>
            <person name="Wang Z.T."/>
            <person name="Raymond J."/>
            <person name="Mimuro M."/>
            <person name="Blankenship R.E."/>
            <person name="Touchman J.W."/>
        </authorList>
    </citation>
    <scope>NUCLEOTIDE SEQUENCE [LARGE SCALE GENOMIC DNA]</scope>
    <source>
        <strain evidence="4">MBIC 11017</strain>
    </source>
</reference>
<feature type="coiled-coil region" evidence="1">
    <location>
        <begin position="215"/>
        <end position="242"/>
    </location>
</feature>
<feature type="transmembrane region" description="Helical" evidence="2">
    <location>
        <begin position="32"/>
        <end position="50"/>
    </location>
</feature>
<dbReference type="RefSeq" id="WP_012162547.1">
    <property type="nucleotide sequence ID" value="NC_009925.1"/>
</dbReference>
<protein>
    <submittedName>
        <fullName evidence="3">Uncharacterized protein</fullName>
    </submittedName>
</protein>
<keyword evidence="4" id="KW-1185">Reference proteome</keyword>
<accession>B0CFN6</accession>
<feature type="transmembrane region" description="Helical" evidence="2">
    <location>
        <begin position="7"/>
        <end position="26"/>
    </location>
</feature>
<proteinExistence type="predicted"/>
<keyword evidence="1" id="KW-0175">Coiled coil</keyword>
<keyword evidence="2" id="KW-0472">Membrane</keyword>
<name>B0CFN6_ACAM1</name>
<evidence type="ECO:0000256" key="2">
    <source>
        <dbReference type="SAM" id="Phobius"/>
    </source>
</evidence>
<feature type="coiled-coil region" evidence="1">
    <location>
        <begin position="70"/>
        <end position="97"/>
    </location>
</feature>
<keyword evidence="2" id="KW-0812">Transmembrane</keyword>